<dbReference type="GO" id="GO:0005634">
    <property type="term" value="C:nucleus"/>
    <property type="evidence" value="ECO:0007669"/>
    <property type="project" value="UniProtKB-SubCell"/>
</dbReference>
<dbReference type="Proteomes" id="UP000051574">
    <property type="component" value="Unassembled WGS sequence"/>
</dbReference>
<evidence type="ECO:0000256" key="10">
    <source>
        <dbReference type="SAM" id="MobiDB-lite"/>
    </source>
</evidence>
<feature type="compositionally biased region" description="Pro residues" evidence="10">
    <location>
        <begin position="504"/>
        <end position="518"/>
    </location>
</feature>
<feature type="compositionally biased region" description="Low complexity" evidence="10">
    <location>
        <begin position="1934"/>
        <end position="1951"/>
    </location>
</feature>
<evidence type="ECO:0000256" key="3">
    <source>
        <dbReference type="ARBA" id="ARBA00022737"/>
    </source>
</evidence>
<reference evidence="11 12" key="1">
    <citation type="submission" date="2015-09" db="EMBL/GenBank/DDBJ databases">
        <title>Draft genome of the scarab beetle Oryctes borbonicus.</title>
        <authorList>
            <person name="Meyer J.M."/>
            <person name="Markov G.V."/>
            <person name="Baskaran P."/>
            <person name="Herrmann M."/>
            <person name="Sommer R.J."/>
            <person name="Roedelsperger C."/>
        </authorList>
    </citation>
    <scope>NUCLEOTIDE SEQUENCE [LARGE SCALE GENOMIC DNA]</scope>
    <source>
        <strain evidence="11">OB123</strain>
        <tissue evidence="11">Whole animal</tissue>
    </source>
</reference>
<feature type="region of interest" description="Disordered" evidence="10">
    <location>
        <begin position="968"/>
        <end position="1002"/>
    </location>
</feature>
<feature type="compositionally biased region" description="Polar residues" evidence="10">
    <location>
        <begin position="1529"/>
        <end position="1546"/>
    </location>
</feature>
<feature type="region of interest" description="Disordered" evidence="10">
    <location>
        <begin position="1773"/>
        <end position="1825"/>
    </location>
</feature>
<feature type="region of interest" description="Disordered" evidence="10">
    <location>
        <begin position="221"/>
        <end position="249"/>
    </location>
</feature>
<gene>
    <name evidence="11" type="ORF">AMK59_1601</name>
</gene>
<feature type="compositionally biased region" description="Polar residues" evidence="10">
    <location>
        <begin position="580"/>
        <end position="596"/>
    </location>
</feature>
<feature type="compositionally biased region" description="Low complexity" evidence="10">
    <location>
        <begin position="542"/>
        <end position="564"/>
    </location>
</feature>
<feature type="compositionally biased region" description="Low complexity" evidence="10">
    <location>
        <begin position="1773"/>
        <end position="1821"/>
    </location>
</feature>
<feature type="compositionally biased region" description="Low complexity" evidence="10">
    <location>
        <begin position="2058"/>
        <end position="2077"/>
    </location>
</feature>
<keyword evidence="2" id="KW-0479">Metal-binding</keyword>
<feature type="compositionally biased region" description="Low complexity" evidence="10">
    <location>
        <begin position="834"/>
        <end position="845"/>
    </location>
</feature>
<feature type="region of interest" description="Disordered" evidence="10">
    <location>
        <begin position="115"/>
        <end position="154"/>
    </location>
</feature>
<feature type="region of interest" description="Disordered" evidence="10">
    <location>
        <begin position="2377"/>
        <end position="2408"/>
    </location>
</feature>
<evidence type="ECO:0000256" key="6">
    <source>
        <dbReference type="ARBA" id="ARBA00023015"/>
    </source>
</evidence>
<feature type="compositionally biased region" description="Polar residues" evidence="10">
    <location>
        <begin position="272"/>
        <end position="287"/>
    </location>
</feature>
<feature type="region of interest" description="Disordered" evidence="10">
    <location>
        <begin position="648"/>
        <end position="677"/>
    </location>
</feature>
<feature type="region of interest" description="Disordered" evidence="10">
    <location>
        <begin position="2272"/>
        <end position="2305"/>
    </location>
</feature>
<feature type="compositionally biased region" description="Polar residues" evidence="10">
    <location>
        <begin position="847"/>
        <end position="870"/>
    </location>
</feature>
<feature type="compositionally biased region" description="Polar residues" evidence="10">
    <location>
        <begin position="72"/>
        <end position="88"/>
    </location>
</feature>
<feature type="region of interest" description="Disordered" evidence="10">
    <location>
        <begin position="261"/>
        <end position="287"/>
    </location>
</feature>
<comment type="subcellular location">
    <subcellularLocation>
        <location evidence="1">Nucleus</location>
    </subcellularLocation>
</comment>
<feature type="region of interest" description="Disordered" evidence="10">
    <location>
        <begin position="1491"/>
        <end position="1547"/>
    </location>
</feature>
<evidence type="ECO:0000256" key="7">
    <source>
        <dbReference type="ARBA" id="ARBA00023163"/>
    </source>
</evidence>
<dbReference type="GO" id="GO:0008270">
    <property type="term" value="F:zinc ion binding"/>
    <property type="evidence" value="ECO:0007669"/>
    <property type="project" value="UniProtKB-KW"/>
</dbReference>
<evidence type="ECO:0000313" key="12">
    <source>
        <dbReference type="Proteomes" id="UP000051574"/>
    </source>
</evidence>
<feature type="compositionally biased region" description="Low complexity" evidence="10">
    <location>
        <begin position="1049"/>
        <end position="1058"/>
    </location>
</feature>
<dbReference type="PANTHER" id="PTHR45888:SF5">
    <property type="entry name" value="D4, ISOFORM A"/>
    <property type="match status" value="1"/>
</dbReference>
<evidence type="ECO:0000256" key="1">
    <source>
        <dbReference type="ARBA" id="ARBA00004123"/>
    </source>
</evidence>
<feature type="compositionally biased region" description="Low complexity" evidence="10">
    <location>
        <begin position="132"/>
        <end position="150"/>
    </location>
</feature>
<feature type="region of interest" description="Disordered" evidence="10">
    <location>
        <begin position="745"/>
        <end position="769"/>
    </location>
</feature>
<evidence type="ECO:0000313" key="11">
    <source>
        <dbReference type="EMBL" id="KRT84495.1"/>
    </source>
</evidence>
<feature type="region of interest" description="Disordered" evidence="10">
    <location>
        <begin position="2155"/>
        <end position="2234"/>
    </location>
</feature>
<sequence>MVELQGVGDLLGGLPEDDDELLAEMGNDFNILEYADPELDALTGGEKTNILDSLDLVEPEPVKEEKKLNKNSNTNQVKSNTLSTTTTQSIVKTELKPLASSASVGTLQLPPLTVSQQQPVQQPPQPSPTPQPQLASQQQIHQQMLQNVQQTTADGRPFLTRTRIMTRDGIVGTVMANNNVINVAGYPHQQLLVQIQKLQMRQNAAMVQNPRLAGPVIHGAPSRINVAAPPPPPPYPGPPPPYPGSTTPQEQPLLLQELLEEEQREQEKQLQSQSMTGIQNAPETSATSALQPLSDHDFEKIKADVLSSGPLTLGGSMTTTAPAVQNVLSSATTQTRPTFQTQVSNPGSSQSQWQTPQTPTDTSPRVPTFNANFVAAPPLPPEHIVTEQDKQTQNAYEQWLTHQNMILAQQLKFYEGEVQKLRKMRKSLNSKQRQLRKCGNQLPESDATELQRIATEQSILQKHLESSRKQSRQHGMLIQEYRNKQQAKQRPGAGQSPLLTQSPLGPPASSPIHPPNTPQSPMMSPTASPMTQHNSPMHSPAPLVSHSPGPGSVSSVLQSPSNPSANVMSPMQPSPRIGTPHSQSEGSPGPVQSPSQICLPPPMPRMTSPQHRRVVTSPIGYAGDLRPGTPQTLGQLRFARPQLDAASLQQRARLQSPSPNFQQKPCTPSPLNSPPTQQMTINQQMLQRHLQQALLQQQQAHQQQQQAGADGQGDCTLTNNQRTLQLIQQRQLALRQQQLAQQQQQQQQQQGGAGNQPQPLTPQQHQIMVQQQQQLAKQQQQQIAQIQAQVRISQQHNQPPSSPMPPSPHVNQSQIMSPHSMHSQPASPMPPRSPMISSSPVPRSPAIHQTPTSGQQPPNSPMMHSSGHQPPNSPMPRSPMVVGQIQSPMGIRRPPSTGNSPVIPDRPRSVENPGTPRTIYHQMQEHDHTGGGNPHNPSNPIPFPPGFGRFGYFKLGLRGGSPMWGYGRGAKRLPNGDGKEEKPSSSEITAPLPKFKKESHVSRVTILKKKSPIKSNLQGLTRVNSLVSSDYNEFDDSSSTPPITPPPSSASTSGNSASQRALSRSVGKKLPPGSNHQNEQLQVIDRSPEDKQLSIMDYDDDTVISTEVSLSSVAQQADCEEITVIESFNQTGLESFSSPLESDQIPEDFLLFDISEKEMDEDETYHVNDNNVRFVLQSPTSSDDELHGLQGKSKQSDALSLNLLENISSSQVLPPESPIETEETPRLEAPAEENFVEESSHLVIINASTKSPEEISTKEDFEELIDEGSRKEKIIKPGIINSKHINEIHKYAAPNVYSFTSPSPKSTVTSTIPSSSATANVIHTNVVQNVRPNTINIRPAALQGPKISLIATAPVIGAGSNLPTAKLNKNIIQSSKVQNNITSIIFPIKTTLRSNVIGVPKIVNSVAPAITIVSGTTTQIANIIPSHFTVPVISASAVSKLPNVKVIDKPSTSLSLTSDLPKKIFEDDSKSPDSSNCEEDKIKLEQHLSKLKEEQQQNEDETKAKDTKEEYEIVSSDIKKEDEQKEPLASSNNSGNTKSPMKNKTSPMIIHNPPELKMTAQVIQESQALIRSTTLETFITQAVEEVDGNSNDLDNKSVVISIPSPTPSQEQILDHISLQALENRRQDGKFEYFDTLLEMIEDMDKEETNSKLELLEPSAIVAKSQAETVEPIAVAVKVTAQEVKETAQIPVSIVTNTRATVMPQLSPLSQPSELTSNIANGSQQLRTLLSSFTTTVTSSSNVGTVAKTISYNKEKVTNLPTSNAPTQMARIISQQSQHNQQQQHHSHQHQQQQQSHQHQQQQQSHHQQQQQSHQHQQQQHQAMTNATSSVVSSVIVTNLKQKVVSPKISPTTTAIVTSAAHLITTSPQVQPPSVTVSAASTTQSILNSTRPSLNVQLISDHTKLSHPMISQAVTTSTATIEQKTIATTKISQVSHSQPPTSTTTSTPPRKTSLSLNEMLQSHPAATVPQTSPGTITTASILGSALPLSRSGFSAALVQAQPHVISSVTSSVNTSSTQPFKPALGTTNLLHSQLTKTPVSRTRSFDEIFEKRIEREPEQSSANTSESSPSTPVTTQTASSLITTSSLLKDVGGCKFSTLHSANRLEDSQNVLLKQLLQNTACASLQTTTSTTVSTTTSLMTAPSLPIVPNLEAQLARPVPPTPSSLIPPILQNDTPSQQQQLQSAQTQAASHSQTQQQSPHHQHLQHISNNNNNNSINKTQIPQVTQSPVTVVHQRQPIMTRETSFVSKPIVQNIPISLPVSTSHQQTLHIDIKKALPPSRTPSRDDLLSPPTPRSTCSQDSNLTTPPLIIKKESNVPTTLQSPLLTPQEVKKEFLDESSQHSEVSDQSRCDVQMKEELMDIDTEKMDKEELKKMKRRMYQQKRRQNQILNKEIAGQPKKRPRKSSKVDEDYDSYIEGVLAQLRTLPAMVVSEPILNKNFGIVAAFGSGDLTKLGCKDYDSRFGDLKGNYGNAEVPGYSDYYSTKPYGEFDPLPEKPPSSTQRGFYDQEFPLIKFDVDEDRRFDLFSRDDSPDSVISSSSPECPIFEPILKFPGLKLIDEEDETGEEMSASITRPLSPIVPIVAPIPIRLKPSGPYLKDYADLVKEDKENIGKDYHNLKSKFSPTPTTPLKDSGNVTVTLTLTSSAAEDIMGVLRDLANILHIPAPTSYQIVERTSTP</sequence>
<keyword evidence="4" id="KW-0863">Zinc-finger</keyword>
<evidence type="ECO:0000256" key="9">
    <source>
        <dbReference type="SAM" id="Coils"/>
    </source>
</evidence>
<feature type="compositionally biased region" description="Polar residues" evidence="10">
    <location>
        <begin position="333"/>
        <end position="345"/>
    </location>
</feature>
<organism evidence="11 12">
    <name type="scientific">Oryctes borbonicus</name>
    <dbReference type="NCBI Taxonomy" id="1629725"/>
    <lineage>
        <taxon>Eukaryota</taxon>
        <taxon>Metazoa</taxon>
        <taxon>Ecdysozoa</taxon>
        <taxon>Arthropoda</taxon>
        <taxon>Hexapoda</taxon>
        <taxon>Insecta</taxon>
        <taxon>Pterygota</taxon>
        <taxon>Neoptera</taxon>
        <taxon>Endopterygota</taxon>
        <taxon>Coleoptera</taxon>
        <taxon>Polyphaga</taxon>
        <taxon>Scarabaeiformia</taxon>
        <taxon>Scarabaeidae</taxon>
        <taxon>Dynastinae</taxon>
        <taxon>Oryctes</taxon>
    </lineage>
</organism>
<keyword evidence="12" id="KW-1185">Reference proteome</keyword>
<feature type="compositionally biased region" description="Polar residues" evidence="10">
    <location>
        <begin position="2218"/>
        <end position="2229"/>
    </location>
</feature>
<feature type="region of interest" description="Disordered" evidence="10">
    <location>
        <begin position="787"/>
        <end position="916"/>
    </location>
</feature>
<keyword evidence="8" id="KW-0539">Nucleus</keyword>
<keyword evidence="6" id="KW-0805">Transcription regulation</keyword>
<name>A0A0T6BB19_9SCAR</name>
<feature type="region of interest" description="Disordered" evidence="10">
    <location>
        <begin position="2052"/>
        <end position="2077"/>
    </location>
</feature>
<dbReference type="EMBL" id="LJIG01002445">
    <property type="protein sequence ID" value="KRT84495.1"/>
    <property type="molecule type" value="Genomic_DNA"/>
</dbReference>
<feature type="non-terminal residue" evidence="11">
    <location>
        <position position="2677"/>
    </location>
</feature>
<evidence type="ECO:0000256" key="2">
    <source>
        <dbReference type="ARBA" id="ARBA00022723"/>
    </source>
</evidence>
<feature type="compositionally biased region" description="Pro residues" evidence="10">
    <location>
        <begin position="228"/>
        <end position="243"/>
    </location>
</feature>
<feature type="region of interest" description="Disordered" evidence="10">
    <location>
        <begin position="61"/>
        <end position="88"/>
    </location>
</feature>
<feature type="compositionally biased region" description="Polar residues" evidence="10">
    <location>
        <begin position="2294"/>
        <end position="2305"/>
    </location>
</feature>
<dbReference type="PANTHER" id="PTHR45888">
    <property type="entry name" value="HL01030P-RELATED"/>
    <property type="match status" value="1"/>
</dbReference>
<feature type="compositionally biased region" description="Pro residues" evidence="10">
    <location>
        <begin position="121"/>
        <end position="131"/>
    </location>
</feature>
<feature type="compositionally biased region" description="Basic and acidic residues" evidence="10">
    <location>
        <begin position="1491"/>
        <end position="1526"/>
    </location>
</feature>
<dbReference type="OrthoDB" id="308383at2759"/>
<keyword evidence="3" id="KW-0677">Repeat</keyword>
<keyword evidence="5" id="KW-0862">Zinc</keyword>
<accession>A0A0T6BB19</accession>
<evidence type="ECO:0000256" key="4">
    <source>
        <dbReference type="ARBA" id="ARBA00022771"/>
    </source>
</evidence>
<feature type="compositionally biased region" description="Low complexity" evidence="10">
    <location>
        <begin position="2163"/>
        <end position="2217"/>
    </location>
</feature>
<feature type="coiled-coil region" evidence="9">
    <location>
        <begin position="404"/>
        <end position="431"/>
    </location>
</feature>
<evidence type="ECO:0000256" key="5">
    <source>
        <dbReference type="ARBA" id="ARBA00022833"/>
    </source>
</evidence>
<feature type="compositionally biased region" description="Polar residues" evidence="10">
    <location>
        <begin position="648"/>
        <end position="666"/>
    </location>
</feature>
<feature type="region of interest" description="Disordered" evidence="10">
    <location>
        <begin position="333"/>
        <end position="367"/>
    </location>
</feature>
<comment type="caution">
    <text evidence="11">The sequence shown here is derived from an EMBL/GenBank/DDBJ whole genome shotgun (WGS) entry which is preliminary data.</text>
</comment>
<evidence type="ECO:0000256" key="8">
    <source>
        <dbReference type="ARBA" id="ARBA00023242"/>
    </source>
</evidence>
<feature type="region of interest" description="Disordered" evidence="10">
    <location>
        <begin position="1031"/>
        <end position="1090"/>
    </location>
</feature>
<feature type="compositionally biased region" description="Polar residues" evidence="10">
    <location>
        <begin position="519"/>
        <end position="537"/>
    </location>
</feature>
<feature type="compositionally biased region" description="Polar residues" evidence="10">
    <location>
        <begin position="809"/>
        <end position="822"/>
    </location>
</feature>
<keyword evidence="7" id="KW-0804">Transcription</keyword>
<feature type="region of interest" description="Disordered" evidence="10">
    <location>
        <begin position="483"/>
        <end position="611"/>
    </location>
</feature>
<keyword evidence="9" id="KW-0175">Coiled coil</keyword>
<proteinExistence type="predicted"/>
<feature type="compositionally biased region" description="Low complexity" evidence="10">
    <location>
        <begin position="346"/>
        <end position="364"/>
    </location>
</feature>
<feature type="region of interest" description="Disordered" evidence="10">
    <location>
        <begin position="1929"/>
        <end position="1951"/>
    </location>
</feature>
<protein>
    <submittedName>
        <fullName evidence="11">Uncharacterized protein</fullName>
    </submittedName>
</protein>